<reference evidence="2 3" key="1">
    <citation type="submission" date="2022-01" db="EMBL/GenBank/DDBJ databases">
        <title>Novel bile acid biosynthetic pathways are enriched in the microbiome of centenarians.</title>
        <authorList>
            <person name="Sato Y."/>
            <person name="Atarashi K."/>
            <person name="Plichta R.D."/>
            <person name="Arai Y."/>
            <person name="Sasajima S."/>
            <person name="Kearney M.S."/>
            <person name="Suda W."/>
            <person name="Takeshita K."/>
            <person name="Sasaki T."/>
            <person name="Okamoto S."/>
            <person name="Skelly N.A."/>
            <person name="Okamura Y."/>
            <person name="Vlamakis H."/>
            <person name="Li Y."/>
            <person name="Tanoue T."/>
            <person name="Takei H."/>
            <person name="Nittono H."/>
            <person name="Narushima S."/>
            <person name="Irie J."/>
            <person name="Itoh H."/>
            <person name="Moriya K."/>
            <person name="Sugiura Y."/>
            <person name="Suematsu M."/>
            <person name="Moritoki N."/>
            <person name="Shibata S."/>
            <person name="Littman R.D."/>
            <person name="Fischbach A.M."/>
            <person name="Uwamino Y."/>
            <person name="Inoue T."/>
            <person name="Honda A."/>
            <person name="Hattori M."/>
            <person name="Murai T."/>
            <person name="Xavier J.R."/>
            <person name="Hirose N."/>
            <person name="Honda K."/>
        </authorList>
    </citation>
    <scope>NUCLEOTIDE SEQUENCE [LARGE SCALE GENOMIC DNA]</scope>
    <source>
        <strain evidence="2 3">CE91-St30</strain>
    </source>
</reference>
<sequence>MVAAIGAVLGLFVVLCGAFLFAMLVFSPENDDFHFGKPQ</sequence>
<accession>A0ABN6MHH0</accession>
<evidence type="ECO:0000313" key="2">
    <source>
        <dbReference type="EMBL" id="BDE97477.1"/>
    </source>
</evidence>
<keyword evidence="1" id="KW-0812">Transmembrane</keyword>
<keyword evidence="3" id="KW-1185">Reference proteome</keyword>
<keyword evidence="1" id="KW-1133">Transmembrane helix</keyword>
<proteinExistence type="predicted"/>
<dbReference type="Proteomes" id="UP001320544">
    <property type="component" value="Chromosome"/>
</dbReference>
<organism evidence="2 3">
    <name type="scientific">Raoultibacter timonensis</name>
    <dbReference type="NCBI Taxonomy" id="1907662"/>
    <lineage>
        <taxon>Bacteria</taxon>
        <taxon>Bacillati</taxon>
        <taxon>Actinomycetota</taxon>
        <taxon>Coriobacteriia</taxon>
        <taxon>Eggerthellales</taxon>
        <taxon>Eggerthellaceae</taxon>
        <taxon>Raoultibacter</taxon>
    </lineage>
</organism>
<evidence type="ECO:0000313" key="3">
    <source>
        <dbReference type="Proteomes" id="UP001320544"/>
    </source>
</evidence>
<dbReference type="EMBL" id="AP025564">
    <property type="protein sequence ID" value="BDE97477.1"/>
    <property type="molecule type" value="Genomic_DNA"/>
</dbReference>
<protein>
    <submittedName>
        <fullName evidence="2">Uncharacterized protein</fullName>
    </submittedName>
</protein>
<keyword evidence="1" id="KW-0472">Membrane</keyword>
<feature type="transmembrane region" description="Helical" evidence="1">
    <location>
        <begin position="7"/>
        <end position="26"/>
    </location>
</feature>
<evidence type="ECO:0000256" key="1">
    <source>
        <dbReference type="SAM" id="Phobius"/>
    </source>
</evidence>
<name>A0ABN6MHH0_9ACTN</name>
<gene>
    <name evidence="2" type="ORF">CE91St30_28100</name>
</gene>